<evidence type="ECO:0000256" key="6">
    <source>
        <dbReference type="ARBA" id="ARBA00023136"/>
    </source>
</evidence>
<name>A0AAD0RXW7_9NEIS</name>
<keyword evidence="9" id="KW-1185">Reference proteome</keyword>
<keyword evidence="4 7" id="KW-0812">Transmembrane</keyword>
<reference evidence="8 9" key="1">
    <citation type="submission" date="2018-08" db="EMBL/GenBank/DDBJ databases">
        <title>Complete genome sequence of JP2-74.</title>
        <authorList>
            <person name="Wu L."/>
        </authorList>
    </citation>
    <scope>NUCLEOTIDE SEQUENCE [LARGE SCALE GENOMIC DNA]</scope>
    <source>
        <strain evidence="8 9">JP2-74</strain>
    </source>
</reference>
<accession>A0AAD0RXW7</accession>
<keyword evidence="3" id="KW-1003">Cell membrane</keyword>
<sequence>MGLLISLIAGGLIGWLAGKVMGVSEGVIANIVIGIIGSALGHWLFGRLLGIASASAAGSFSLPGLAFGIAGAAILIFLLKKIGLLR</sequence>
<keyword evidence="5 7" id="KW-1133">Transmembrane helix</keyword>
<evidence type="ECO:0000256" key="5">
    <source>
        <dbReference type="ARBA" id="ARBA00022989"/>
    </source>
</evidence>
<comment type="similarity">
    <text evidence="2">Belongs to the UPF0410 family.</text>
</comment>
<keyword evidence="6 7" id="KW-0472">Membrane</keyword>
<dbReference type="Pfam" id="PF04226">
    <property type="entry name" value="Transgly_assoc"/>
    <property type="match status" value="1"/>
</dbReference>
<dbReference type="PANTHER" id="PTHR33884:SF3">
    <property type="entry name" value="UPF0410 PROTEIN YMGE"/>
    <property type="match status" value="1"/>
</dbReference>
<evidence type="ECO:0000256" key="1">
    <source>
        <dbReference type="ARBA" id="ARBA00004651"/>
    </source>
</evidence>
<evidence type="ECO:0000256" key="4">
    <source>
        <dbReference type="ARBA" id="ARBA00022692"/>
    </source>
</evidence>
<evidence type="ECO:0000313" key="9">
    <source>
        <dbReference type="Proteomes" id="UP000259465"/>
    </source>
</evidence>
<evidence type="ECO:0000313" key="8">
    <source>
        <dbReference type="EMBL" id="AXT47113.1"/>
    </source>
</evidence>
<proteinExistence type="inferred from homology"/>
<dbReference type="GeneID" id="58560526"/>
<feature type="transmembrane region" description="Helical" evidence="7">
    <location>
        <begin position="28"/>
        <end position="45"/>
    </location>
</feature>
<dbReference type="EMBL" id="CP031968">
    <property type="protein sequence ID" value="AXT47113.1"/>
    <property type="molecule type" value="Genomic_DNA"/>
</dbReference>
<dbReference type="PANTHER" id="PTHR33884">
    <property type="entry name" value="UPF0410 PROTEIN YMGE"/>
    <property type="match status" value="1"/>
</dbReference>
<protein>
    <submittedName>
        <fullName evidence="8">GlsB/YeaQ/YmgE family stress response membrane protein</fullName>
    </submittedName>
</protein>
<dbReference type="RefSeq" id="WP_019101228.1">
    <property type="nucleotide sequence ID" value="NZ_CP031968.1"/>
</dbReference>
<evidence type="ECO:0000256" key="7">
    <source>
        <dbReference type="SAM" id="Phobius"/>
    </source>
</evidence>
<dbReference type="Proteomes" id="UP000259465">
    <property type="component" value="Chromosome"/>
</dbReference>
<dbReference type="AlphaFoldDB" id="A0AAD0RXW7"/>
<evidence type="ECO:0000256" key="3">
    <source>
        <dbReference type="ARBA" id="ARBA00022475"/>
    </source>
</evidence>
<dbReference type="GO" id="GO:0005886">
    <property type="term" value="C:plasma membrane"/>
    <property type="evidence" value="ECO:0007669"/>
    <property type="project" value="UniProtKB-SubCell"/>
</dbReference>
<organism evidence="8 9">
    <name type="scientific">Chromobacterium rhizoryzae</name>
    <dbReference type="NCBI Taxonomy" id="1778675"/>
    <lineage>
        <taxon>Bacteria</taxon>
        <taxon>Pseudomonadati</taxon>
        <taxon>Pseudomonadota</taxon>
        <taxon>Betaproteobacteria</taxon>
        <taxon>Neisseriales</taxon>
        <taxon>Chromobacteriaceae</taxon>
        <taxon>Chromobacterium</taxon>
    </lineage>
</organism>
<gene>
    <name evidence="8" type="ORF">D1345_13280</name>
</gene>
<evidence type="ECO:0000256" key="2">
    <source>
        <dbReference type="ARBA" id="ARBA00011006"/>
    </source>
</evidence>
<comment type="subcellular location">
    <subcellularLocation>
        <location evidence="1">Cell membrane</location>
        <topology evidence="1">Multi-pass membrane protein</topology>
    </subcellularLocation>
</comment>
<dbReference type="InterPro" id="IPR007341">
    <property type="entry name" value="Transgly_assoc"/>
</dbReference>
<feature type="transmembrane region" description="Helical" evidence="7">
    <location>
        <begin position="57"/>
        <end position="79"/>
    </location>
</feature>
<dbReference type="KEGG" id="crz:D1345_13280"/>